<keyword evidence="3" id="KW-1185">Reference proteome</keyword>
<evidence type="ECO:0000313" key="3">
    <source>
        <dbReference type="Proteomes" id="UP000729402"/>
    </source>
</evidence>
<organism evidence="2 3">
    <name type="scientific">Zizania palustris</name>
    <name type="common">Northern wild rice</name>
    <dbReference type="NCBI Taxonomy" id="103762"/>
    <lineage>
        <taxon>Eukaryota</taxon>
        <taxon>Viridiplantae</taxon>
        <taxon>Streptophyta</taxon>
        <taxon>Embryophyta</taxon>
        <taxon>Tracheophyta</taxon>
        <taxon>Spermatophyta</taxon>
        <taxon>Magnoliopsida</taxon>
        <taxon>Liliopsida</taxon>
        <taxon>Poales</taxon>
        <taxon>Poaceae</taxon>
        <taxon>BOP clade</taxon>
        <taxon>Oryzoideae</taxon>
        <taxon>Oryzeae</taxon>
        <taxon>Zizaniinae</taxon>
        <taxon>Zizania</taxon>
    </lineage>
</organism>
<feature type="chain" id="PRO_5035246834" evidence="1">
    <location>
        <begin position="30"/>
        <end position="74"/>
    </location>
</feature>
<proteinExistence type="predicted"/>
<accession>A0A8J5V7B8</accession>
<sequence>MCCLRCAVPNACAAAVVGSVLLLCAESSAKPPACAALAQSYLRLAVFHNAIAAAAPGAFPKYPALQPKAAEDSQ</sequence>
<reference evidence="2" key="1">
    <citation type="journal article" date="2021" name="bioRxiv">
        <title>Whole Genome Assembly and Annotation of Northern Wild Rice, Zizania palustris L., Supports a Whole Genome Duplication in the Zizania Genus.</title>
        <authorList>
            <person name="Haas M."/>
            <person name="Kono T."/>
            <person name="Macchietto M."/>
            <person name="Millas R."/>
            <person name="McGilp L."/>
            <person name="Shao M."/>
            <person name="Duquette J."/>
            <person name="Hirsch C.N."/>
            <person name="Kimball J."/>
        </authorList>
    </citation>
    <scope>NUCLEOTIDE SEQUENCE</scope>
    <source>
        <tissue evidence="2">Fresh leaf tissue</tissue>
    </source>
</reference>
<gene>
    <name evidence="2" type="ORF">GUJ93_ZPchr0001g29435</name>
</gene>
<protein>
    <submittedName>
        <fullName evidence="2">Uncharacterized protein</fullName>
    </submittedName>
</protein>
<reference evidence="2" key="2">
    <citation type="submission" date="2021-02" db="EMBL/GenBank/DDBJ databases">
        <authorList>
            <person name="Kimball J.A."/>
            <person name="Haas M.W."/>
            <person name="Macchietto M."/>
            <person name="Kono T."/>
            <person name="Duquette J."/>
            <person name="Shao M."/>
        </authorList>
    </citation>
    <scope>NUCLEOTIDE SEQUENCE</scope>
    <source>
        <tissue evidence="2">Fresh leaf tissue</tissue>
    </source>
</reference>
<evidence type="ECO:0000313" key="2">
    <source>
        <dbReference type="EMBL" id="KAG8052755.1"/>
    </source>
</evidence>
<comment type="caution">
    <text evidence="2">The sequence shown here is derived from an EMBL/GenBank/DDBJ whole genome shotgun (WGS) entry which is preliminary data.</text>
</comment>
<dbReference type="Proteomes" id="UP000729402">
    <property type="component" value="Unassembled WGS sequence"/>
</dbReference>
<dbReference type="AlphaFoldDB" id="A0A8J5V7B8"/>
<name>A0A8J5V7B8_ZIZPA</name>
<dbReference type="EMBL" id="JAAALK010000288">
    <property type="protein sequence ID" value="KAG8052755.1"/>
    <property type="molecule type" value="Genomic_DNA"/>
</dbReference>
<feature type="signal peptide" evidence="1">
    <location>
        <begin position="1"/>
        <end position="29"/>
    </location>
</feature>
<evidence type="ECO:0000256" key="1">
    <source>
        <dbReference type="SAM" id="SignalP"/>
    </source>
</evidence>
<keyword evidence="1" id="KW-0732">Signal</keyword>